<gene>
    <name evidence="2" type="ORF">FNF31_03043</name>
</gene>
<accession>A0A5A8DEF8</accession>
<comment type="caution">
    <text evidence="2">The sequence shown here is derived from an EMBL/GenBank/DDBJ whole genome shotgun (WGS) entry which is preliminary data.</text>
</comment>
<evidence type="ECO:0000313" key="3">
    <source>
        <dbReference type="Proteomes" id="UP000325113"/>
    </source>
</evidence>
<sequence>MELNGTVSVDGQSGRAYTSEYAPASGGGAGGSLLVVASRLSGTGALSADGGAGADGHGSDDSNGGSGGRIAIHAHETSRGVSFTGAVRARAGAAYGSWGAQAAAGTVYWCDGRASESEAALEGEANVHRCGVRRLELDNGDLPETPFYPQLSVAEGRRRFVIDELHLGSATNLSVQAPSDFDPVPRCA</sequence>
<evidence type="ECO:0000313" key="2">
    <source>
        <dbReference type="EMBL" id="KAA0162987.1"/>
    </source>
</evidence>
<name>A0A5A8DEF8_CAFRO</name>
<dbReference type="EMBL" id="VLTM01000024">
    <property type="protein sequence ID" value="KAA0162987.1"/>
    <property type="molecule type" value="Genomic_DNA"/>
</dbReference>
<dbReference type="Proteomes" id="UP000325113">
    <property type="component" value="Unassembled WGS sequence"/>
</dbReference>
<feature type="region of interest" description="Disordered" evidence="1">
    <location>
        <begin position="49"/>
        <end position="70"/>
    </location>
</feature>
<protein>
    <submittedName>
        <fullName evidence="2">Uncharacterized protein</fullName>
    </submittedName>
</protein>
<evidence type="ECO:0000256" key="1">
    <source>
        <dbReference type="SAM" id="MobiDB-lite"/>
    </source>
</evidence>
<reference evidence="2 3" key="1">
    <citation type="submission" date="2019-07" db="EMBL/GenBank/DDBJ databases">
        <title>Genomes of Cafeteria roenbergensis.</title>
        <authorList>
            <person name="Fischer M.G."/>
            <person name="Hackl T."/>
            <person name="Roman M."/>
        </authorList>
    </citation>
    <scope>NUCLEOTIDE SEQUENCE [LARGE SCALE GENOMIC DNA]</scope>
    <source>
        <strain evidence="2 3">Cflag</strain>
    </source>
</reference>
<proteinExistence type="predicted"/>
<dbReference type="AlphaFoldDB" id="A0A5A8DEF8"/>
<organism evidence="2 3">
    <name type="scientific">Cafeteria roenbergensis</name>
    <name type="common">Marine flagellate</name>
    <dbReference type="NCBI Taxonomy" id="33653"/>
    <lineage>
        <taxon>Eukaryota</taxon>
        <taxon>Sar</taxon>
        <taxon>Stramenopiles</taxon>
        <taxon>Bigyra</taxon>
        <taxon>Opalozoa</taxon>
        <taxon>Bicosoecida</taxon>
        <taxon>Cafeteriaceae</taxon>
        <taxon>Cafeteria</taxon>
    </lineage>
</organism>